<comment type="pathway">
    <text evidence="1">Lipid metabolism.</text>
</comment>
<keyword evidence="2" id="KW-0285">Flavoprotein</keyword>
<keyword evidence="3" id="KW-0560">Oxidoreductase</keyword>
<dbReference type="GO" id="GO:0003995">
    <property type="term" value="F:acyl-CoA dehydrogenase activity"/>
    <property type="evidence" value="ECO:0007669"/>
    <property type="project" value="TreeGrafter"/>
</dbReference>
<evidence type="ECO:0000313" key="6">
    <source>
        <dbReference type="Proteomes" id="UP000250043"/>
    </source>
</evidence>
<dbReference type="Gene3D" id="1.20.140.10">
    <property type="entry name" value="Butyryl-CoA Dehydrogenase, subunit A, domain 3"/>
    <property type="match status" value="1"/>
</dbReference>
<evidence type="ECO:0000256" key="3">
    <source>
        <dbReference type="ARBA" id="ARBA00023002"/>
    </source>
</evidence>
<dbReference type="Pfam" id="PF00441">
    <property type="entry name" value="Acyl-CoA_dh_1"/>
    <property type="match status" value="1"/>
</dbReference>
<evidence type="ECO:0000256" key="2">
    <source>
        <dbReference type="ARBA" id="ARBA00022630"/>
    </source>
</evidence>
<dbReference type="InterPro" id="IPR036250">
    <property type="entry name" value="AcylCo_DH-like_C"/>
</dbReference>
<organism evidence="5 6">
    <name type="scientific">Obba rivulosa</name>
    <dbReference type="NCBI Taxonomy" id="1052685"/>
    <lineage>
        <taxon>Eukaryota</taxon>
        <taxon>Fungi</taxon>
        <taxon>Dikarya</taxon>
        <taxon>Basidiomycota</taxon>
        <taxon>Agaricomycotina</taxon>
        <taxon>Agaricomycetes</taxon>
        <taxon>Polyporales</taxon>
        <taxon>Gelatoporiaceae</taxon>
        <taxon>Obba</taxon>
    </lineage>
</organism>
<name>A0A8E2APD8_9APHY</name>
<accession>A0A8E2APD8</accession>
<evidence type="ECO:0000256" key="1">
    <source>
        <dbReference type="ARBA" id="ARBA00005189"/>
    </source>
</evidence>
<dbReference type="GO" id="GO:0005739">
    <property type="term" value="C:mitochondrion"/>
    <property type="evidence" value="ECO:0007669"/>
    <property type="project" value="TreeGrafter"/>
</dbReference>
<reference evidence="5 6" key="1">
    <citation type="submission" date="2016-07" db="EMBL/GenBank/DDBJ databases">
        <title>Draft genome of the white-rot fungus Obba rivulosa 3A-2.</title>
        <authorList>
            <consortium name="DOE Joint Genome Institute"/>
            <person name="Miettinen O."/>
            <person name="Riley R."/>
            <person name="Acob R."/>
            <person name="Barry K."/>
            <person name="Cullen D."/>
            <person name="De Vries R."/>
            <person name="Hainaut M."/>
            <person name="Hatakka A."/>
            <person name="Henrissat B."/>
            <person name="Hilden K."/>
            <person name="Kuo R."/>
            <person name="Labutti K."/>
            <person name="Lipzen A."/>
            <person name="Makela M.R."/>
            <person name="Sandor L."/>
            <person name="Spatafora J.W."/>
            <person name="Grigoriev I.V."/>
            <person name="Hibbett D.S."/>
        </authorList>
    </citation>
    <scope>NUCLEOTIDE SEQUENCE [LARGE SCALE GENOMIC DNA]</scope>
    <source>
        <strain evidence="5 6">3A-2</strain>
    </source>
</reference>
<feature type="domain" description="Acyl-CoA dehydrogenase/oxidase C-terminal" evidence="4">
    <location>
        <begin position="3"/>
        <end position="90"/>
    </location>
</feature>
<proteinExistence type="predicted"/>
<evidence type="ECO:0000259" key="4">
    <source>
        <dbReference type="Pfam" id="PF00441"/>
    </source>
</evidence>
<dbReference type="AlphaFoldDB" id="A0A8E2APD8"/>
<dbReference type="Proteomes" id="UP000250043">
    <property type="component" value="Unassembled WGS sequence"/>
</dbReference>
<sequence length="93" mass="10419">MQAAAEIEATRLLTCNAERRKEADQSHIFEAATTQLCVNQVAQCVTGDDRAGGVGFRRETGVEKYWRDSKVVTIYEGTSNIQLQTIVRFIQKP</sequence>
<dbReference type="SUPFAM" id="SSF47203">
    <property type="entry name" value="Acyl-CoA dehydrogenase C-terminal domain-like"/>
    <property type="match status" value="1"/>
</dbReference>
<keyword evidence="6" id="KW-1185">Reference proteome</keyword>
<gene>
    <name evidence="5" type="ORF">OBBRIDRAFT_739739</name>
</gene>
<dbReference type="EMBL" id="KV722578">
    <property type="protein sequence ID" value="OCH85529.1"/>
    <property type="molecule type" value="Genomic_DNA"/>
</dbReference>
<protein>
    <submittedName>
        <fullName evidence="5">Short chain acyl-coenzyme A dehydrogenase</fullName>
    </submittedName>
</protein>
<dbReference type="InterPro" id="IPR009075">
    <property type="entry name" value="AcylCo_DH/oxidase_C"/>
</dbReference>
<dbReference type="OrthoDB" id="10262177at2759"/>
<dbReference type="PANTHER" id="PTHR43884">
    <property type="entry name" value="ACYL-COA DEHYDROGENASE"/>
    <property type="match status" value="1"/>
</dbReference>
<evidence type="ECO:0000313" key="5">
    <source>
        <dbReference type="EMBL" id="OCH85529.1"/>
    </source>
</evidence>
<dbReference type="PANTHER" id="PTHR43884:SF1">
    <property type="entry name" value="SHORT_BRANCHED CHAIN SPECIFIC ACYL-COA DEHYDROGENASE, MITOCHONDRIAL"/>
    <property type="match status" value="1"/>
</dbReference>